<dbReference type="InterPro" id="IPR036280">
    <property type="entry name" value="Multihaem_cyt_sf"/>
</dbReference>
<evidence type="ECO:0000256" key="2">
    <source>
        <dbReference type="ARBA" id="ARBA00022833"/>
    </source>
</evidence>
<evidence type="ECO:0000313" key="5">
    <source>
        <dbReference type="EnsemblProtists" id="PYU1_T003762"/>
    </source>
</evidence>
<organism evidence="5 6">
    <name type="scientific">Globisporangium ultimum (strain ATCC 200006 / CBS 805.95 / DAOM BR144)</name>
    <name type="common">Pythium ultimum</name>
    <dbReference type="NCBI Taxonomy" id="431595"/>
    <lineage>
        <taxon>Eukaryota</taxon>
        <taxon>Sar</taxon>
        <taxon>Stramenopiles</taxon>
        <taxon>Oomycota</taxon>
        <taxon>Peronosporomycetes</taxon>
        <taxon>Pythiales</taxon>
        <taxon>Pythiaceae</taxon>
        <taxon>Globisporangium</taxon>
    </lineage>
</organism>
<dbReference type="EnsemblProtists" id="PYU1_T003762">
    <property type="protein sequence ID" value="PYU1_T003762"/>
    <property type="gene ID" value="PYU1_G003752"/>
</dbReference>
<dbReference type="VEuPathDB" id="FungiDB:PYU1_G003752"/>
<feature type="domain" description="LIM zinc-binding" evidence="4">
    <location>
        <begin position="148"/>
        <end position="208"/>
    </location>
</feature>
<dbReference type="CDD" id="cd09396">
    <property type="entry name" value="LIM_DA1"/>
    <property type="match status" value="2"/>
</dbReference>
<reference evidence="6" key="2">
    <citation type="submission" date="2010-04" db="EMBL/GenBank/DDBJ databases">
        <authorList>
            <person name="Buell R."/>
            <person name="Hamilton J."/>
            <person name="Hostetler J."/>
        </authorList>
    </citation>
    <scope>NUCLEOTIDE SEQUENCE [LARGE SCALE GENOMIC DNA]</scope>
    <source>
        <strain evidence="6">DAOM:BR144</strain>
    </source>
</reference>
<dbReference type="Gene3D" id="2.10.110.10">
    <property type="entry name" value="Cysteine Rich Protein"/>
    <property type="match status" value="3"/>
</dbReference>
<dbReference type="PANTHER" id="PTHR24209">
    <property type="entry name" value="PROTEIN DA1-RELATED 2"/>
    <property type="match status" value="1"/>
</dbReference>
<dbReference type="eggNOG" id="KOG1703">
    <property type="taxonomic scope" value="Eukaryota"/>
</dbReference>
<name>K3WFM1_GLOUD</name>
<dbReference type="InterPro" id="IPR001781">
    <property type="entry name" value="Znf_LIM"/>
</dbReference>
<evidence type="ECO:0000313" key="6">
    <source>
        <dbReference type="Proteomes" id="UP000019132"/>
    </source>
</evidence>
<dbReference type="OMA" id="HEATHAF"/>
<keyword evidence="1 3" id="KW-0479">Metal-binding</keyword>
<evidence type="ECO:0000256" key="1">
    <source>
        <dbReference type="ARBA" id="ARBA00022723"/>
    </source>
</evidence>
<dbReference type="SMART" id="SM00132">
    <property type="entry name" value="LIM"/>
    <property type="match status" value="3"/>
</dbReference>
<dbReference type="PROSITE" id="PS00478">
    <property type="entry name" value="LIM_DOMAIN_1"/>
    <property type="match status" value="2"/>
</dbReference>
<dbReference type="STRING" id="431595.K3WFM1"/>
<proteinExistence type="predicted"/>
<dbReference type="PROSITE" id="PS50023">
    <property type="entry name" value="LIM_DOMAIN_2"/>
    <property type="match status" value="2"/>
</dbReference>
<protein>
    <recommendedName>
        <fullName evidence="4">LIM zinc-binding domain-containing protein</fullName>
    </recommendedName>
</protein>
<reference evidence="6" key="1">
    <citation type="journal article" date="2010" name="Genome Biol.">
        <title>Genome sequence of the necrotrophic plant pathogen Pythium ultimum reveals original pathogenicity mechanisms and effector repertoire.</title>
        <authorList>
            <person name="Levesque C.A."/>
            <person name="Brouwer H."/>
            <person name="Cano L."/>
            <person name="Hamilton J.P."/>
            <person name="Holt C."/>
            <person name="Huitema E."/>
            <person name="Raffaele S."/>
            <person name="Robideau G.P."/>
            <person name="Thines M."/>
            <person name="Win J."/>
            <person name="Zerillo M.M."/>
            <person name="Beakes G.W."/>
            <person name="Boore J.L."/>
            <person name="Busam D."/>
            <person name="Dumas B."/>
            <person name="Ferriera S."/>
            <person name="Fuerstenberg S.I."/>
            <person name="Gachon C.M."/>
            <person name="Gaulin E."/>
            <person name="Govers F."/>
            <person name="Grenville-Briggs L."/>
            <person name="Horner N."/>
            <person name="Hostetler J."/>
            <person name="Jiang R.H."/>
            <person name="Johnson J."/>
            <person name="Krajaejun T."/>
            <person name="Lin H."/>
            <person name="Meijer H.J."/>
            <person name="Moore B."/>
            <person name="Morris P."/>
            <person name="Phuntmart V."/>
            <person name="Puiu D."/>
            <person name="Shetty J."/>
            <person name="Stajich J.E."/>
            <person name="Tripathy S."/>
            <person name="Wawra S."/>
            <person name="van West P."/>
            <person name="Whitty B.R."/>
            <person name="Coutinho P.M."/>
            <person name="Henrissat B."/>
            <person name="Martin F."/>
            <person name="Thomas P.D."/>
            <person name="Tyler B.M."/>
            <person name="De Vries R.P."/>
            <person name="Kamoun S."/>
            <person name="Yandell M."/>
            <person name="Tisserat N."/>
            <person name="Buell C.R."/>
        </authorList>
    </citation>
    <scope>NUCLEOTIDE SEQUENCE</scope>
    <source>
        <strain evidence="6">DAOM:BR144</strain>
    </source>
</reference>
<dbReference type="SUPFAM" id="SSF48695">
    <property type="entry name" value="Multiheme cytochromes"/>
    <property type="match status" value="1"/>
</dbReference>
<keyword evidence="6" id="KW-1185">Reference proteome</keyword>
<dbReference type="InterPro" id="IPR045218">
    <property type="entry name" value="DA1-like"/>
</dbReference>
<dbReference type="Pfam" id="PF12315">
    <property type="entry name" value="DA1-like"/>
    <property type="match status" value="1"/>
</dbReference>
<dbReference type="InterPro" id="IPR022087">
    <property type="entry name" value="DA1-like_dom"/>
</dbReference>
<dbReference type="Proteomes" id="UP000019132">
    <property type="component" value="Unassembled WGS sequence"/>
</dbReference>
<evidence type="ECO:0000256" key="3">
    <source>
        <dbReference type="PROSITE-ProRule" id="PRU00125"/>
    </source>
</evidence>
<dbReference type="Pfam" id="PF00412">
    <property type="entry name" value="LIM"/>
    <property type="match status" value="2"/>
</dbReference>
<sequence length="520" mass="58893">MTAWSCASCTFLNDNEALAQCAVCNAIRVVSCAKCRQDIKFGPRLRVHGATYHPDCFNCTACHKTFPTNKFSVKDGKPYHSECLPKEPVILCAKCFEELGNGPRLTVSGQLYHPNCFVCKPFPTHQFMIKDGDAYHPNCLPSQAAAVVTCAKCQGDIGFGPRLTVSGSTYHTGCFRCAGCHEPFGAQQFQIKDNEPYHKECFKLLYNPRCEVCDNYIPFKPDGKSIAYKEVPFWNMRYCPAHDDRDRCCSCQRIEPLAANKKFDVLSDGRKVCHDCSMLVVLDTIEVKGVVAEVWEFMESIGIRLPKLPVYLVESQVLNEHCHTLNRKSHDHSSNKPVIGHVTRGLCLSEITQVKHMMRRGRSCGPEVVSVEKNRSVNAILILHGLPYDLTAQVLAHEATHSFIKLSDDFPDHLPMMVEEGMCQLMSYLYLKYKQLIEEDETNPKMKASFPARLRQFLVMQIENDQTPVYGDGFRAAFEAYNRVHSLQKMFDSLRRTGQFPNQDLALYVHSTTNLEFEIA</sequence>
<dbReference type="AlphaFoldDB" id="K3WFM1"/>
<dbReference type="HOGENOM" id="CLU_015906_0_0_1"/>
<dbReference type="GO" id="GO:0046872">
    <property type="term" value="F:metal ion binding"/>
    <property type="evidence" value="ECO:0007669"/>
    <property type="project" value="UniProtKB-KW"/>
</dbReference>
<evidence type="ECO:0000259" key="4">
    <source>
        <dbReference type="PROSITE" id="PS50023"/>
    </source>
</evidence>
<keyword evidence="3" id="KW-0440">LIM domain</keyword>
<dbReference type="EMBL" id="GL376638">
    <property type="status" value="NOT_ANNOTATED_CDS"/>
    <property type="molecule type" value="Genomic_DNA"/>
</dbReference>
<dbReference type="SUPFAM" id="SSF57716">
    <property type="entry name" value="Glucocorticoid receptor-like (DNA-binding domain)"/>
    <property type="match status" value="2"/>
</dbReference>
<dbReference type="InParanoid" id="K3WFM1"/>
<keyword evidence="2 3" id="KW-0862">Zinc</keyword>
<dbReference type="PANTHER" id="PTHR24209:SF7">
    <property type="entry name" value="PROTEIN DA1-RELATED 2"/>
    <property type="match status" value="1"/>
</dbReference>
<reference evidence="5" key="3">
    <citation type="submission" date="2015-02" db="UniProtKB">
        <authorList>
            <consortium name="EnsemblProtists"/>
        </authorList>
    </citation>
    <scope>IDENTIFICATION</scope>
    <source>
        <strain evidence="5">DAOM BR144</strain>
    </source>
</reference>
<feature type="domain" description="LIM zinc-binding" evidence="4">
    <location>
        <begin position="30"/>
        <end position="102"/>
    </location>
</feature>
<accession>K3WFM1</accession>